<dbReference type="Proteomes" id="UP001139648">
    <property type="component" value="Unassembled WGS sequence"/>
</dbReference>
<sequence>MSGAKAMLAEARQDLGLSGRPNRVTRWYAKRNGSEFLEAPWCDQSITYWAHESGNAEAVLPAGDRAYTVWHAQDGQRLGRWHAGTAANVRAHAVPGSVIFFDWGGTNETGAIDHVGLVEVNLQDGRVQTIEANTGDAVKRRIRGPEVIAGFWTPDYNKEDNVTGDTIYKATWETDAMPVPYGSETNKEWKPRSVLVDHGVQLRKILTAIEAQGATIKALADALAQQDQAVDVDALIGRIREEIERVTVRLDVTDTPQP</sequence>
<gene>
    <name evidence="2" type="ORF">HD597_011321</name>
</gene>
<evidence type="ECO:0000259" key="1">
    <source>
        <dbReference type="Pfam" id="PF05257"/>
    </source>
</evidence>
<dbReference type="AlphaFoldDB" id="A0A9X2KBS8"/>
<reference evidence="2" key="1">
    <citation type="submission" date="2022-06" db="EMBL/GenBank/DDBJ databases">
        <title>Sequencing the genomes of 1000 actinobacteria strains.</title>
        <authorList>
            <person name="Klenk H.-P."/>
        </authorList>
    </citation>
    <scope>NUCLEOTIDE SEQUENCE</scope>
    <source>
        <strain evidence="2">DSM 46694</strain>
    </source>
</reference>
<name>A0A9X2KBS8_9ACTN</name>
<comment type="caution">
    <text evidence="2">The sequence shown here is derived from an EMBL/GenBank/DDBJ whole genome shotgun (WGS) entry which is preliminary data.</text>
</comment>
<dbReference type="EMBL" id="JAMZEB010000002">
    <property type="protein sequence ID" value="MCP2364301.1"/>
    <property type="molecule type" value="Genomic_DNA"/>
</dbReference>
<evidence type="ECO:0000313" key="2">
    <source>
        <dbReference type="EMBL" id="MCP2364301.1"/>
    </source>
</evidence>
<dbReference type="Pfam" id="PF05257">
    <property type="entry name" value="CHAP"/>
    <property type="match status" value="1"/>
</dbReference>
<evidence type="ECO:0000313" key="3">
    <source>
        <dbReference type="Proteomes" id="UP001139648"/>
    </source>
</evidence>
<keyword evidence="3" id="KW-1185">Reference proteome</keyword>
<organism evidence="2 3">
    <name type="scientific">Nonomuraea thailandensis</name>
    <dbReference type="NCBI Taxonomy" id="1188745"/>
    <lineage>
        <taxon>Bacteria</taxon>
        <taxon>Bacillati</taxon>
        <taxon>Actinomycetota</taxon>
        <taxon>Actinomycetes</taxon>
        <taxon>Streptosporangiales</taxon>
        <taxon>Streptosporangiaceae</taxon>
        <taxon>Nonomuraea</taxon>
    </lineage>
</organism>
<dbReference type="InterPro" id="IPR007921">
    <property type="entry name" value="CHAP_dom"/>
</dbReference>
<feature type="domain" description="Peptidase C51" evidence="1">
    <location>
        <begin position="40"/>
        <end position="133"/>
    </location>
</feature>
<proteinExistence type="predicted"/>
<accession>A0A9X2KBS8</accession>
<dbReference type="RefSeq" id="WP_253756633.1">
    <property type="nucleotide sequence ID" value="NZ_BAABKA010000012.1"/>
</dbReference>
<protein>
    <recommendedName>
        <fullName evidence="1">Peptidase C51 domain-containing protein</fullName>
    </recommendedName>
</protein>